<feature type="compositionally biased region" description="Low complexity" evidence="1">
    <location>
        <begin position="68"/>
        <end position="111"/>
    </location>
</feature>
<organism evidence="2 3">
    <name type="scientific">Catenaria anguillulae PL171</name>
    <dbReference type="NCBI Taxonomy" id="765915"/>
    <lineage>
        <taxon>Eukaryota</taxon>
        <taxon>Fungi</taxon>
        <taxon>Fungi incertae sedis</taxon>
        <taxon>Blastocladiomycota</taxon>
        <taxon>Blastocladiomycetes</taxon>
        <taxon>Blastocladiales</taxon>
        <taxon>Catenariaceae</taxon>
        <taxon>Catenaria</taxon>
    </lineage>
</organism>
<dbReference type="Gene3D" id="6.10.250.2440">
    <property type="match status" value="2"/>
</dbReference>
<proteinExistence type="predicted"/>
<comment type="caution">
    <text evidence="2">The sequence shown here is derived from an EMBL/GenBank/DDBJ whole genome shotgun (WGS) entry which is preliminary data.</text>
</comment>
<gene>
    <name evidence="2" type="ORF">BCR44DRAFT_1437851</name>
</gene>
<dbReference type="OrthoDB" id="2348401at2759"/>
<sequence length="137" mass="13936">MSDTTRQSLSDRISAAITPDSLKDESTVTQQRARGGLDSVQAKAQPDSEKSYIQTAADKMRDLTENPSGSLQSQSGSGTAPSSGWGTSGADTTGGSSMLSGSSGTGTTSTTAPQGANDRGLLETISHAFGMDKDKSA</sequence>
<feature type="region of interest" description="Disordered" evidence="1">
    <location>
        <begin position="1"/>
        <end position="137"/>
    </location>
</feature>
<dbReference type="AlphaFoldDB" id="A0A1Y2HI20"/>
<dbReference type="Proteomes" id="UP000193411">
    <property type="component" value="Unassembled WGS sequence"/>
</dbReference>
<reference evidence="2 3" key="1">
    <citation type="submission" date="2016-07" db="EMBL/GenBank/DDBJ databases">
        <title>Pervasive Adenine N6-methylation of Active Genes in Fungi.</title>
        <authorList>
            <consortium name="DOE Joint Genome Institute"/>
            <person name="Mondo S.J."/>
            <person name="Dannebaum R.O."/>
            <person name="Kuo R.C."/>
            <person name="Labutti K."/>
            <person name="Haridas S."/>
            <person name="Kuo A."/>
            <person name="Salamov A."/>
            <person name="Ahrendt S.R."/>
            <person name="Lipzen A."/>
            <person name="Sullivan W."/>
            <person name="Andreopoulos W.B."/>
            <person name="Clum A."/>
            <person name="Lindquist E."/>
            <person name="Daum C."/>
            <person name="Ramamoorthy G.K."/>
            <person name="Gryganskyi A."/>
            <person name="Culley D."/>
            <person name="Magnuson J.K."/>
            <person name="James T.Y."/>
            <person name="O'Malley M.A."/>
            <person name="Stajich J.E."/>
            <person name="Spatafora J.W."/>
            <person name="Visel A."/>
            <person name="Grigoriev I.V."/>
        </authorList>
    </citation>
    <scope>NUCLEOTIDE SEQUENCE [LARGE SCALE GENOMIC DNA]</scope>
    <source>
        <strain evidence="2 3">PL171</strain>
    </source>
</reference>
<evidence type="ECO:0000313" key="2">
    <source>
        <dbReference type="EMBL" id="ORZ33634.1"/>
    </source>
</evidence>
<evidence type="ECO:0000313" key="3">
    <source>
        <dbReference type="Proteomes" id="UP000193411"/>
    </source>
</evidence>
<protein>
    <submittedName>
        <fullName evidence="2">Uncharacterized protein</fullName>
    </submittedName>
</protein>
<dbReference type="EMBL" id="MCFL01000034">
    <property type="protein sequence ID" value="ORZ33634.1"/>
    <property type="molecule type" value="Genomic_DNA"/>
</dbReference>
<dbReference type="InterPro" id="IPR007250">
    <property type="entry name" value="HSP9_HSP12"/>
</dbReference>
<dbReference type="Pfam" id="PF04119">
    <property type="entry name" value="HSP9_HSP12"/>
    <property type="match status" value="1"/>
</dbReference>
<name>A0A1Y2HI20_9FUNG</name>
<feature type="compositionally biased region" description="Polar residues" evidence="1">
    <location>
        <begin position="1"/>
        <end position="11"/>
    </location>
</feature>
<evidence type="ECO:0000256" key="1">
    <source>
        <dbReference type="SAM" id="MobiDB-lite"/>
    </source>
</evidence>
<accession>A0A1Y2HI20</accession>
<keyword evidence="3" id="KW-1185">Reference proteome</keyword>